<sequence>MHPNDKTTPNALHSGLLPIYKPTNWTSSDVVAYVRKTLEFEARDRLGTKKRPKIKVGHGGTLDPLAEGVLVLGVGKGTKMMTDYLKGAKSYEAKAEMGYETTTLDLDGNIVKRSDPAGITLENIKSVSDNYVGEILQVPPIYSALRKNGKRLYELAREGATEEDLDALGIPARPVVVNSLEVKPSDQGLPFFNLSVSCGGGTYIRSLIRDIGTSLGTHATMTHLVRTQQGPFIIDDCLDVKSNALELYEKILECDKVLEAMQGEVEGEEEGQ</sequence>
<dbReference type="PANTHER" id="PTHR13767:SF2">
    <property type="entry name" value="PSEUDOURIDYLATE SYNTHASE TRUB1"/>
    <property type="match status" value="1"/>
</dbReference>
<dbReference type="HAMAP" id="MF_01080">
    <property type="entry name" value="TruB_bact"/>
    <property type="match status" value="1"/>
</dbReference>
<dbReference type="GO" id="GO:0005634">
    <property type="term" value="C:nucleus"/>
    <property type="evidence" value="ECO:0007669"/>
    <property type="project" value="TreeGrafter"/>
</dbReference>
<dbReference type="Pfam" id="PF16198">
    <property type="entry name" value="TruB_C_2"/>
    <property type="match status" value="1"/>
</dbReference>
<dbReference type="CDD" id="cd02573">
    <property type="entry name" value="PseudoU_synth_EcTruB"/>
    <property type="match status" value="1"/>
</dbReference>
<protein>
    <recommendedName>
        <fullName evidence="2">tRNA pseudouridine(55) synthase</fullName>
        <ecNumber evidence="2">5.4.99.25</ecNumber>
    </recommendedName>
</protein>
<dbReference type="AlphaFoldDB" id="A0A9W7GCX1"/>
<dbReference type="Pfam" id="PF01509">
    <property type="entry name" value="TruB_N"/>
    <property type="match status" value="1"/>
</dbReference>
<dbReference type="PANTHER" id="PTHR13767">
    <property type="entry name" value="TRNA-PSEUDOURIDINE SYNTHASE"/>
    <property type="match status" value="1"/>
</dbReference>
<feature type="domain" description="tRNA pseudouridylate synthase B C-terminal" evidence="6">
    <location>
        <begin position="205"/>
        <end position="246"/>
    </location>
</feature>
<dbReference type="Proteomes" id="UP001165065">
    <property type="component" value="Unassembled WGS sequence"/>
</dbReference>
<dbReference type="EC" id="5.4.99.25" evidence="2"/>
<name>A0A9W7GCX1_9STRA</name>
<evidence type="ECO:0000256" key="4">
    <source>
        <dbReference type="ARBA" id="ARBA00023235"/>
    </source>
</evidence>
<dbReference type="InterPro" id="IPR020103">
    <property type="entry name" value="PsdUridine_synth_cat_dom_sf"/>
</dbReference>
<gene>
    <name evidence="7" type="ORF">TrCOL_g9688</name>
</gene>
<dbReference type="Gene3D" id="3.30.2350.10">
    <property type="entry name" value="Pseudouridine synthase"/>
    <property type="match status" value="1"/>
</dbReference>
<proteinExistence type="inferred from homology"/>
<dbReference type="GO" id="GO:1990481">
    <property type="term" value="P:mRNA pseudouridine synthesis"/>
    <property type="evidence" value="ECO:0007669"/>
    <property type="project" value="TreeGrafter"/>
</dbReference>
<dbReference type="SUPFAM" id="SSF55120">
    <property type="entry name" value="Pseudouridine synthase"/>
    <property type="match status" value="1"/>
</dbReference>
<evidence type="ECO:0000259" key="5">
    <source>
        <dbReference type="Pfam" id="PF01509"/>
    </source>
</evidence>
<comment type="similarity">
    <text evidence="1">Belongs to the pseudouridine synthase TruB family.</text>
</comment>
<dbReference type="GO" id="GO:0003723">
    <property type="term" value="F:RNA binding"/>
    <property type="evidence" value="ECO:0007669"/>
    <property type="project" value="InterPro"/>
</dbReference>
<comment type="caution">
    <text evidence="7">The sequence shown here is derived from an EMBL/GenBank/DDBJ whole genome shotgun (WGS) entry which is preliminary data.</text>
</comment>
<dbReference type="OrthoDB" id="9995526at2759"/>
<reference evidence="8" key="1">
    <citation type="journal article" date="2023" name="Commun. Biol.">
        <title>Genome analysis of Parmales, the sister group of diatoms, reveals the evolutionary specialization of diatoms from phago-mixotrophs to photoautotrophs.</title>
        <authorList>
            <person name="Ban H."/>
            <person name="Sato S."/>
            <person name="Yoshikawa S."/>
            <person name="Yamada K."/>
            <person name="Nakamura Y."/>
            <person name="Ichinomiya M."/>
            <person name="Sato N."/>
            <person name="Blanc-Mathieu R."/>
            <person name="Endo H."/>
            <person name="Kuwata A."/>
            <person name="Ogata H."/>
        </authorList>
    </citation>
    <scope>NUCLEOTIDE SEQUENCE [LARGE SCALE GENOMIC DNA]</scope>
</reference>
<dbReference type="EMBL" id="BRYA01000192">
    <property type="protein sequence ID" value="GMI43400.1"/>
    <property type="molecule type" value="Genomic_DNA"/>
</dbReference>
<dbReference type="GO" id="GO:0006400">
    <property type="term" value="P:tRNA modification"/>
    <property type="evidence" value="ECO:0007669"/>
    <property type="project" value="TreeGrafter"/>
</dbReference>
<organism evidence="7 8">
    <name type="scientific">Triparma columacea</name>
    <dbReference type="NCBI Taxonomy" id="722753"/>
    <lineage>
        <taxon>Eukaryota</taxon>
        <taxon>Sar</taxon>
        <taxon>Stramenopiles</taxon>
        <taxon>Ochrophyta</taxon>
        <taxon>Bolidophyceae</taxon>
        <taxon>Parmales</taxon>
        <taxon>Triparmaceae</taxon>
        <taxon>Triparma</taxon>
    </lineage>
</organism>
<feature type="domain" description="Pseudouridine synthase II N-terminal" evidence="5">
    <location>
        <begin position="53"/>
        <end position="204"/>
    </location>
</feature>
<keyword evidence="3" id="KW-0819">tRNA processing</keyword>
<dbReference type="InterPro" id="IPR014780">
    <property type="entry name" value="tRNA_psdUridine_synth_TruB"/>
</dbReference>
<evidence type="ECO:0000256" key="1">
    <source>
        <dbReference type="ARBA" id="ARBA00008999"/>
    </source>
</evidence>
<evidence type="ECO:0000313" key="8">
    <source>
        <dbReference type="Proteomes" id="UP001165065"/>
    </source>
</evidence>
<accession>A0A9W7GCX1</accession>
<evidence type="ECO:0000313" key="7">
    <source>
        <dbReference type="EMBL" id="GMI43400.1"/>
    </source>
</evidence>
<dbReference type="GO" id="GO:0160148">
    <property type="term" value="F:tRNA pseudouridine(55) synthase activity"/>
    <property type="evidence" value="ECO:0007669"/>
    <property type="project" value="UniProtKB-EC"/>
</dbReference>
<dbReference type="InterPro" id="IPR032819">
    <property type="entry name" value="TruB_C"/>
</dbReference>
<evidence type="ECO:0000256" key="2">
    <source>
        <dbReference type="ARBA" id="ARBA00012787"/>
    </source>
</evidence>
<dbReference type="NCBIfam" id="TIGR00431">
    <property type="entry name" value="TruB"/>
    <property type="match status" value="1"/>
</dbReference>
<dbReference type="InterPro" id="IPR002501">
    <property type="entry name" value="PsdUridine_synth_N"/>
</dbReference>
<evidence type="ECO:0000259" key="6">
    <source>
        <dbReference type="Pfam" id="PF16198"/>
    </source>
</evidence>
<evidence type="ECO:0000256" key="3">
    <source>
        <dbReference type="ARBA" id="ARBA00022694"/>
    </source>
</evidence>
<keyword evidence="8" id="KW-1185">Reference proteome</keyword>
<keyword evidence="4" id="KW-0413">Isomerase</keyword>